<accession>A0A2N7RZU7</accession>
<dbReference type="EMBL" id="PNQX01000002">
    <property type="protein sequence ID" value="PMQ19407.1"/>
    <property type="molecule type" value="Genomic_DNA"/>
</dbReference>
<gene>
    <name evidence="1" type="ORF">CIK84_12000</name>
</gene>
<organism evidence="1 2">
    <name type="scientific">Glutamicibacter arilaitensis</name>
    <dbReference type="NCBI Taxonomy" id="256701"/>
    <lineage>
        <taxon>Bacteria</taxon>
        <taxon>Bacillati</taxon>
        <taxon>Actinomycetota</taxon>
        <taxon>Actinomycetes</taxon>
        <taxon>Micrococcales</taxon>
        <taxon>Micrococcaceae</taxon>
        <taxon>Glutamicibacter</taxon>
    </lineage>
</organism>
<evidence type="ECO:0000313" key="1">
    <source>
        <dbReference type="EMBL" id="PMQ19407.1"/>
    </source>
</evidence>
<reference evidence="1 2" key="1">
    <citation type="journal article" date="2017" name="Elife">
        <title>Extensive horizontal gene transfer in cheese-associated bacteria.</title>
        <authorList>
            <person name="Bonham K.S."/>
            <person name="Wolfe B.E."/>
            <person name="Dutton R.J."/>
        </authorList>
    </citation>
    <scope>NUCLEOTIDE SEQUENCE [LARGE SCALE GENOMIC DNA]</scope>
    <source>
        <strain evidence="1 2">JB182</strain>
    </source>
</reference>
<comment type="caution">
    <text evidence="1">The sequence shown here is derived from an EMBL/GenBank/DDBJ whole genome shotgun (WGS) entry which is preliminary data.</text>
</comment>
<sequence length="62" mass="7211">MGRHKIVLASMFKTVGQRQKFRDEASCRKTRGFHSHYVFPVEGRECRGGKQDRQDVQGDDDQ</sequence>
<name>A0A2N7RZU7_9MICC</name>
<proteinExistence type="predicted"/>
<dbReference type="AlphaFoldDB" id="A0A2N7RZU7"/>
<evidence type="ECO:0000313" key="2">
    <source>
        <dbReference type="Proteomes" id="UP000235739"/>
    </source>
</evidence>
<dbReference type="Proteomes" id="UP000235739">
    <property type="component" value="Unassembled WGS sequence"/>
</dbReference>
<protein>
    <submittedName>
        <fullName evidence="1">Uncharacterized protein</fullName>
    </submittedName>
</protein>